<dbReference type="Pfam" id="PF13302">
    <property type="entry name" value="Acetyltransf_3"/>
    <property type="match status" value="1"/>
</dbReference>
<name>A0A7L5BXE9_9RHOB</name>
<feature type="domain" description="N-acetyltransferase" evidence="1">
    <location>
        <begin position="8"/>
        <end position="176"/>
    </location>
</feature>
<gene>
    <name evidence="2" type="ORF">G5B40_13585</name>
</gene>
<organism evidence="2 3">
    <name type="scientific">Pikeienuella piscinae</name>
    <dbReference type="NCBI Taxonomy" id="2748098"/>
    <lineage>
        <taxon>Bacteria</taxon>
        <taxon>Pseudomonadati</taxon>
        <taxon>Pseudomonadota</taxon>
        <taxon>Alphaproteobacteria</taxon>
        <taxon>Rhodobacterales</taxon>
        <taxon>Paracoccaceae</taxon>
        <taxon>Pikeienuella</taxon>
    </lineage>
</organism>
<keyword evidence="2" id="KW-0808">Transferase</keyword>
<evidence type="ECO:0000313" key="2">
    <source>
        <dbReference type="EMBL" id="QIE56402.1"/>
    </source>
</evidence>
<keyword evidence="3" id="KW-1185">Reference proteome</keyword>
<dbReference type="GO" id="GO:0016747">
    <property type="term" value="F:acyltransferase activity, transferring groups other than amino-acyl groups"/>
    <property type="evidence" value="ECO:0007669"/>
    <property type="project" value="InterPro"/>
</dbReference>
<sequence length="180" mass="19987">MRLETGRLILRPFEANDHAPFAELNADPEVMAHFPAPLGRAESDDLIATIRERTLAHGFGFAAIAEEGGGFLGMCGLNRPGFAAHFTPCVEIGWRLRRAAWGRGFASEAARAWLTYGFTTLELDEIVAFTTTGNHRSMAVMERIGMVRERVGGFMHPALKRESPLAPHVLYRLARRDHDT</sequence>
<dbReference type="AlphaFoldDB" id="A0A7L5BXE9"/>
<dbReference type="RefSeq" id="WP_165099604.1">
    <property type="nucleotide sequence ID" value="NZ_CP049056.1"/>
</dbReference>
<dbReference type="SUPFAM" id="SSF55729">
    <property type="entry name" value="Acyl-CoA N-acyltransferases (Nat)"/>
    <property type="match status" value="1"/>
</dbReference>
<evidence type="ECO:0000313" key="3">
    <source>
        <dbReference type="Proteomes" id="UP000503336"/>
    </source>
</evidence>
<dbReference type="InterPro" id="IPR051531">
    <property type="entry name" value="N-acetyltransferase"/>
</dbReference>
<dbReference type="EMBL" id="CP049056">
    <property type="protein sequence ID" value="QIE56402.1"/>
    <property type="molecule type" value="Genomic_DNA"/>
</dbReference>
<dbReference type="PROSITE" id="PS51186">
    <property type="entry name" value="GNAT"/>
    <property type="match status" value="1"/>
</dbReference>
<dbReference type="KEGG" id="hdh:G5B40_13585"/>
<proteinExistence type="predicted"/>
<protein>
    <submittedName>
        <fullName evidence="2">GNAT family N-acetyltransferase</fullName>
    </submittedName>
</protein>
<dbReference type="Proteomes" id="UP000503336">
    <property type="component" value="Chromosome"/>
</dbReference>
<dbReference type="InterPro" id="IPR016181">
    <property type="entry name" value="Acyl_CoA_acyltransferase"/>
</dbReference>
<dbReference type="PANTHER" id="PTHR43792">
    <property type="entry name" value="GNAT FAMILY, PUTATIVE (AFU_ORTHOLOGUE AFUA_3G00765)-RELATED-RELATED"/>
    <property type="match status" value="1"/>
</dbReference>
<reference evidence="2 3" key="1">
    <citation type="submission" date="2020-02" db="EMBL/GenBank/DDBJ databases">
        <title>complete genome sequence of Rhodobacteraceae bacterium.</title>
        <authorList>
            <person name="Park J."/>
            <person name="Kim Y.-S."/>
            <person name="Kim K.-H."/>
        </authorList>
    </citation>
    <scope>NUCLEOTIDE SEQUENCE [LARGE SCALE GENOMIC DNA]</scope>
    <source>
        <strain evidence="2 3">RR4-56</strain>
    </source>
</reference>
<dbReference type="Gene3D" id="3.40.630.30">
    <property type="match status" value="1"/>
</dbReference>
<accession>A0A7L5BXE9</accession>
<dbReference type="PANTHER" id="PTHR43792:SF1">
    <property type="entry name" value="N-ACETYLTRANSFERASE DOMAIN-CONTAINING PROTEIN"/>
    <property type="match status" value="1"/>
</dbReference>
<dbReference type="InterPro" id="IPR000182">
    <property type="entry name" value="GNAT_dom"/>
</dbReference>
<evidence type="ECO:0000259" key="1">
    <source>
        <dbReference type="PROSITE" id="PS51186"/>
    </source>
</evidence>